<dbReference type="InterPro" id="IPR020843">
    <property type="entry name" value="ER"/>
</dbReference>
<dbReference type="InterPro" id="IPR014043">
    <property type="entry name" value="Acyl_transferase_dom"/>
</dbReference>
<sequence length="7979" mass="829725">MNEDKLRDYLKWTTADLHETRKRLREVEDAAREPIAIIAMNCRFPGGVRSSEDLWQLVADGVDAMSPVPRDRGWDLTLPGVGPETQGGFLEGVGDFDAPLFGISPREALAMDPQQRLLLEVVWESLERAGIAPMSTKGEKVGVFMGGSPSRYDILLGADEGVDGYIMTGSAGSVLSGRISYALGLEGPAVTVDTACSSSLVALHLAAQSLRAGECELALTGGAAIMSTPGAFVEFERQGGLAGDGRCKAFSDDADGTGWGEGVGVLVLERLSDAQRNGHRILAVVRGSAVNQDGASNGLTAPNGPSQQRVIRAALANARLSSADVDAVEAHGTGTKLGDPIEAQALLATYGQDRPVDQPLWLGSVKSNIGHTQAAAGVAGVMKMVLAMRNETLPKTLYAQTPSSHVDWSEGAVELLDRARDWAPGDRPRRAGVSAFGVSGTNAHVIIEEPPAAEEAPDDAPEPVAPDFALPVVPWLVSSKTAAGVAEQVRRLTAGVEGLDAADVGLSLATTRAALEHRAVVLGADTEELRARLGEQLAPVAARGGLTGFVFSGQGGQRVGMGRELAEAFPVFAAALDEVCGHFDGLREVMFGDAEALKNTGWAQPALFAVEVALFRLVESWGVRPDYLVGHSVGELAAAHVAGVLPLADACRLVAARAGLMQALPAGGAMWAVRATPDEVTPLLTDGASIAAVNAPGQVVVSGTREAVEAVAAQLGDRQGRWLDVSHAFHSHLMDPMLAEFGSVASELTYGTPDIPIVSTLTGELTEEFSAAYWVDQVRGTVRFADAITRLKALGVTRLVELGPDASLVGAVGEASDDAVFAVSLLRRDKPEGPTAVTALTRFWAEGGSVDWAAFFAPTGAEAVDLPTYAFQHQRFWPRVRREREASDRLRYEVSWAPLRSAVVDVSGGGWLIVEPAGAEDASWADALAEELTGRGGQVTRLRLESGDLDRSALAARLGEFADYARVVSFLGQEESGSGGVAASAVLVQALGDAGVACPVWWVTSGAVSAGPGDVVTRPVRAGVWGLGRVVALEEPGRWGGLVDVPDQVAQGAVGRLVEVLAGGCGDEDEVAVRAGAVLGRRLAPARSGDAVWSPAGTVLVTGGTGALGARVARWAAERGAEHVVLISRRGPEAEGAQELCAGLRELGAEVDVVACDVAVRAEVEALFERFDISAVVHTAAVLDDGVVDGLTPERVAGVWDAKAAGAWNLHHASLGRELDAFVLFSSAAGVWGGAGQGAYAAANAALDGLVEYRRAQGLAGSSIGWGPWAEGGMADDATVLARMDRGGVRPLDPDTALNVLGSASGCVTVADVDWERFVPGMTALRANRLWDEVAPRSTTTTTEPRTAAGELKERFAGLAPAARRAKFMETVRGLASTVLGFEDSTAVGVSTAFRDLGLDSLMAVELRNALTTASGLKLPSTLVFDFPSVEALTDELLSRLFGSDEEPAAPGVVPVRQAVGDDPVVVVGMGCRFPGGANSPEELWRLLAEGTDALGGFPADRGWEQIGLAGGEYARVGGFVEGVADFDAGLFGISPREALAMDPQQRLLLEVVWESLEQSGLAPSSLRGLPVGVFAGTNGQDYPALLGLTGESGDGYGGTGSSGSVLSGRVSYALGLEGPAVTIDTACSSSLVAMHLAAQALRSGECDLALAGGVTIMSTPAAFIEFEKQGGLAGDGRCKAFSEDADGTGWGEGVGVLVLERLSDARSKGHQVLAVVRGSAVNQDGASNGLTAPNGPSQQRVIRQALATAGLSAAEVDAVEAHGTGTKLGDPIEAQALLATYGQDRPAGQPLWLGSIKSNIGHTQAAAGVAGVMKMILAMRNGTLPQSLHVGAPSSHVDWSEGAVELLDRAREWSPGDRPRRAGVSAFGVSGTNAHVIIEEAPELTREPVAPDFALPVVPWLVSSKTAAGVAEQARRLAAGTQGLGVVDVGLSLATTRAGLEHRTVVLGADTDELRTRLGEQLAPVVARDGLTGFVFSGQGGQRVGMGRELAEVFPVFATVLDEVCEHFEGLREVMFADADSLKNTGWAQPALFAVEVALFRLVESWGVRPDYLVGHSVGELAAAHVAGVLSLADACRLVAARAGLMQALPAGGAMWAVRATLDEVTPLLVEGASVAAVNAPGQVVVSGTREAVEAVAAQLTDRQGRWLEVSHAFHSSLMDPMLAEFTNAAGELTYDIPRIPIVSTLTAEPVAEFTAAYWADQVRGTVRFADAVTRLKALGVARFLELGPDASLVGAIGESNEDAFAVAALNRKQPEPATAVTALARLWADGADVDWAAFYAPTGARTVDLPTYAFQRERYWPRPQLRAGEPVAGGSADAAFWEIVEGGDPDAFTQSLGLAPDADPGRVLEALSAWQRRRSEGAAVDRLGYRIDWTPTGPANSTEVSGNWLLVEPEPADADGLWADAVAEELAARGARVTRLRLDAGDLDRAALAGRLAESVESSGRTTHLVSFLGQDEREHAGRPGLTYGLTATTTLMQALADAGAEVRVWSVTSGAVSAGAGDELAHPARAAVWGLGRVVALEEPERWGGLVDVPERPAGGAVARLVEALAGGADGEDQLAVRGGALLGRRLVPASLSLAPRSADAGWTPSGTVLITGGTGALGGRLARWAVDRGAQHLGLVSRRGEEAPGALELRTELEARGVTVTFAGCDLADRTSLASALDRIEAAGPAIRSVFHAAGLTEGVALGDADTDSLAVMLGAKAAGAANLDALLGDRDLDAFVLYSSIAATWGSGGQSGYAAANAYLDALATRRRGQGRAATAVAWGPWDGGGMAAAEGAQDDLRRRGLPALSPDDAMAALESALSAGEPCVSVVDVDWERFLPTFTLRRPSALFAAFDTAPATGHDRSDGAAADGNDTSARLREQLRDLDGRERHRHVLALVRDEAAVVLGHASASAIAPEHAFRELGFDSLTAVEFRDRLRVATGLSLSATLVFDHPTSAVLADFLVDRLLGTEQRPEQVEAAHAALDEPVAIVSMGCRFPGGATDPQSLWQLVSGAADAITPFPTDRGWDLEALDAAGSAFTREGGFLPGAADFDAAFFGISPREALAMDPQQRLLLEVAWESLERAGIAPLSLKGDKVGVFVGAGSSGYLSQVNDVPDGVGGHLITGNSGSVLSGRISYALGLEGPAVTVDTACSSSLVALHLAVQALRSGECSLALAGGATVIAGPDAFIDFAHQGGLATDGRCKAFSDDADGTGWSEGVGLLLVERLSDARRNGHQVLAVVRGTAVNQDGASNGLTAPNGPSQQRVIRQALANSGLTGADVDAVEAHGTGTSLGDPIEAQALLATYGQDRPAGQPLWLGSIKSNIGHTQAAAGVAGIMKMVLALHHAELPRTLHAQTPSSHVDWTEGAVELLAEARQWPRGERPRRAGVSAFGVSGTNAHVIVEEAPEQEPAPVTAAGTALPVVPWAVSARSAEGLAAQAGRLAEAVTDQDVTDVGLSLLTTRSPLEHRAVVLGGDAGELRTRLEALAAGEPTPGKVSGISREGLTGFVFSGQGGQRVGMGRELAASFPVFATVLDEVCEHFDGLREVMFTDADSLKNTGWAQPALFAVEVALFRLVESWGVRPDYLVGHSVGELAAAHVAGVFSLADACRLVAARAGLMQALPAGGAMWAVRATLDEVAPLLVEGVSVAAVNAPGQVVLSGTREAVEAVAPAFEGRQGRWLEVSHAFHSSLMDPMLAEFTNAAGELTYDIPRIPIVSTLTAEPVAEFTAAYWADQVRGTVRFADAVTRLKALGVTRFLELGPDATLTGAIDETYDGDALAVAALNRKQSEPATAVTALARLWADGADVDWAAFYAPTGARTVDLPTYAFQHQRYWLEGGAGATDAGALGAEPLKHPLLSAAVELSDGDGHVFTGRISARTHPWIAEHQVAGDAVFPGTGYVELAVRAGDHLACDRIDELVLEAPLVLPERQSVQVQVVVDTADAAGSRSFRISSRTAGQPWIRHASGVLGTAPGRQHTGLTAWPPAGATTVDIDGHYPARAENGFGYGAIYQGLTAVWRRDGELFAEVVLGDEFRGEADRFGLHPAVLDAALQALSYDESAAGAARLPFVWSGVTLHASGASLLRVAITPGAADGAYTVTVADTSGEPVLTADALTLRPYDGTPFSAPAQEQPAAEAPEAAAKTPAPRPTARRKAAAAVSGGGQALRDRLAALPRQEQRDALLEIVRRRASIVLEQPPTQAMNAELPFRELGFTSLTAVQLREAIGEETGLRLPATLVFDYPTPRALVDHLRDALLGGDEPATAPAVRTRAIADRDDPIAIIGMSCRYPGGIQTAQDLWQLVADGTDAISGFPTDRGWDLEALYDPDPDNPGTCYVHEGGFLHDASRFDAGFFGISPREALSMDPQQRLLLETSWEAMEHAGFDVHTLRGSSTGVFAGVTYQDYGGLLAVAKESSEGFLGTGNSPSILSGRVSYSFGLEGPAVTIDTACSSSLVALHSACQALREGDCTMALAGGVTVMSTPISLIEFSRQRALATDGRSKPFSEAADGASWGEGVGMLLLERLSDARRNGHQVLAVVRGTAVNQDGASNGLTAPNGPSQQRVIRQALANSGLTGADVDVVEAHGTGTSLGDPIEAQAVLATYGQDRPEDDPLWLGSIKSNIGHGQAAAGVAGVIKMVQAIRHGLMPKSLHLGTPSSRVDWTEGAVELLAEARDWPRGEQPRRAGVSAFGMSGTNAHVILEEAPEEAAPAEQRIAAEPPSVVPWILSGRSADALRDQAGALGALAYADPVSVGWSLATTRARFEHRAVVLGSYGAGLGALAADQPSASVVSGVTGPVGRPVFVFPGQGAQWVSMGARLLEESPVFAGVVAECETAMAGLVDWSVTEVLRGAESLERVDVVQPASFVVMVGLAAVWRSFGVVPAAVVGHSQGEIAAAYVAGVLSLEDALRIVCVRSRAIAGLASGDGTMASVGAGAAQVEEILSAWDGRVSVAAVNGPSQVVISGEVAAVEEAVARCVELGFRARRIAVDYASHSPAMDVLHDELTTSLAGTTPRGGRTALLSTVTGEFIDGSEMDANYWVTNLRSQVRFAEAIEKLAAEGYGVFVEVSSHPVLSAAVQEIADESVVTGSLRRDDGGLDRFLAGVAELWVNGVDVDWTAAFPEARPALVDLPTYAFQRRPYWPEFDTEPAAVAADGGTAADREFWAAVERADTDALAGTLDAEASVIDSLLPALADWRRKQREQDTTDSWRYRINWTPLAPADGEPLTGDWLVVTSAGTDGNGDAARNWADTIADELTARGATVRPLRLDGTAQDRTALTALLTETAQAAGHKGAEEAAGPAEFAGVVSLLAWDERDTDGLPGLPRGLALTAVLLQALGDAGIAAPLWSLTSGAVSAARWDTVTRPGQAAVWGLGRVAALEHPDRWGGLVDVPEEADARSARRLLNAIAAGDEDQVALRASGLFGRRLVRAPHTSDADTAWTPSGTVLITGGTGALGARMARWAAGNGAAHLVLTSRRGADAPGAPELARELEETGARVTLAACDMADRAQVTALLSGLTDETAPLTAVVHAAGVLADGILDSLGAERIAQVMAPKAHAALLLDETTRALGVELDAFVLFASTAGIWGGPGQANYAAANAVLDALAERRRADGLAATSIAWGPWSDAGMADSAAVEARQRKGGVHSLAPESAVAVLRQAVGGGEATLTVASIDWAVYAPALTASRRSTLLDGIPEARKALEAASGDTAAGGDSPAARLAGLTEAERERELLDLVRGHVAAVLGFAAPTDVEPARVFSDIGFDSLTAIELRNRLNAATGLRLPATLIFDHPTPTALTRLLRQELVGLADPAPATPVPAGDAGGQDDDPIAIVGMSCRLPGGVSSPEELWRLVSEGIDAISDFPDDRGWDIDGVYDPDPDNAGTTYTRHGGFVRGVGEFDAGLFGINPREALSMDPQQRLLLETAWEAAERAGIDPLSLAGSRTGMFAGGNGSDYGGLLMASPEGADGYFMTGNASSVLSGRISYALGLEGPAVTVDTACSSSLVALHLAAQALRGDECDLALAGGVTLISTPTPFVSFSRQHGLAVDGRCKAFSDDADGTGWAEGVGILVLERLSDARRNGHQVLALVTGSATNQDGASNGLTAPNGPSQQRVIRQALATAGLMAAEVDAVEAHGTGTTLGDPIEAQALLATYGQDRPADRPLWLGSIKSNIGHTQAAAGVAGLIKMVLAMRHEELPGTLHVSEPSSHVDWASGAVELLSESRPWPRGERPRRAGVSSFGISGTNAHVIIEEAPAHDPAPVATPDVVLPVVPWPVAMKTANALTAQAERLAAGVDGLDAADVGLSLATTRAALDQRAVVLGAGTDELRTALSALAAGEPAPHTVTGRARSSSTGFVFSGQGGQRVGMGRELADTFPVFATALDEVCAHFDGLLDRSLREVMFTDADSLKNTGWAQPALFAVEVALFRLVESWGVRPDYLVGHSVGEMAAAHVAGVLSLADACRLVAARAGLMQALPAGGAMWAVRATPDEVTPLLVDGVSVAAVNAPGQVVLSGTREAVEAVASAFEGRQGRWLEVSHAFHSSLMDPMLAEFTNAAGELTYDSPRIPIVSTFTAEPVAEFTAAYWADQVRGTVRFADATTRLKALGVTRFLELGPDATLTGAIDETYDGDALAVAVLNRKQSEPETAVTALARLWADGADVDWAAFYAPTGARTVDLPTYAFQHQRYWPQPPVFRPGDVSAAGLDDAGHPLLGAAVTLAGDDGRLFTARIGVRDLPWLADHEVMGTILFPGTGFLELAMRAADEVGCDRVEELTLAAPLVLPADGTVRLQLQVGAPDATGLRPLKLHARRDDAPADDPWTLHATGLLGGGRPEAAFDLTAWPPPGAETIDVSDFYEMYRQGGFAYGPSFQGLRQAWRSGDEVFAEVSLDGPHAEEAAAYGLHPPLLDAALQALTFLALDGSGRSRLPFSWSGVSLYAYGASSLRVRLAQAGPDALALAIADGTGQPVAHVESLAMRQVSAAQLHSSSRTTAPQDIFRLDWLPVSLPEPAADPVAGRPWAVLGDAATGLDALGLAEALDARLVPDLDALGAEGPVPEVLFVPCTGTHPTGEVTAGTMAADTRALTVRVLDLLQRWLADSRFASARLVLVTSGAIAAGDLEGPGDPAAAAAWGLVRSAQSEEPGRFVLADLDRDTLTAGTAAGLFAALAESDESQVVIRDGAIRAARLVRPAPDDTLLPPADTEAWRLDSTGRGSLGNLTLAADPELLEPLGPDQVRVAVRAAGLNFRDVLNALDMYPGEPGPMGVEGAGVITEVGPGITGFAPGDRVLGMFGKAFGPVSVADRRMIARMPEDWTFEQAASVPVVFLTAYYALVDLAGLKPGESVLVHAAAGGVGMAAAQLARHLGAEVFGTAGPAKHDTLRSLGIDDAHLASSRDLDFEEHFRTTAGTDGIDVVLNSLAREYVDASLRLLGGGGRFLEMGKTDVRTPESLTEAHPGVAYAAFDLIEAGPERIGEMLVEVLRLIGEGALRPLPLATWDVRRAPEAYRHVSQARHIGKVVLTLPSRPDPDGTVLVTGGTGGLGHYVARHLVERYGVRNLLLTSRRGARAEGAEGLVAELEKLGARVRIEACDAADRDALARTLATVEKEHPLTAVVHVAGVVDDGVIPFLTPERLDTTLRPKADAALNLYELTKDSDLAAFVLFSGAAGTLGGAGQANYAAANAFLDEFARWARHRGVPAVALAWGPWIADRGMTGHLTDNDIARMAKAGLRPLDAQAGLALLDFALTADEAALLPMRLDTSPQAFTAGPVPPMLRHLAGSAAPRRTQAAAAAAPEPGAALAGRLRALPAADRADHLLDLVCGQAAAVLGHGSADDIEPEEAFLGFDSLTAIELRNRMGVMTGTRLPATLVFDYPTPAALVEYLLAELVPDGGPDDDTAGAPGPVADGSTALDEIERLEQTLDRLAGSGAAATGDDSVQRRLRALAEKWAAASGTATVTAVAIGEPTGDDETDALESATADELFKMIDGEFGGTS</sequence>
<dbReference type="RefSeq" id="WP_306061535.1">
    <property type="nucleotide sequence ID" value="NZ_CP120998.1"/>
</dbReference>
<evidence type="ECO:0000256" key="3">
    <source>
        <dbReference type="ARBA" id="ARBA00022450"/>
    </source>
</evidence>
<evidence type="ECO:0000256" key="2">
    <source>
        <dbReference type="ARBA" id="ARBA00004792"/>
    </source>
</evidence>
<dbReference type="Pfam" id="PF22953">
    <property type="entry name" value="SpnB_Rossmann"/>
    <property type="match status" value="1"/>
</dbReference>
<feature type="active site" description="Proton acceptor; for dehydratase activity" evidence="9">
    <location>
        <position position="3876"/>
    </location>
</feature>
<dbReference type="PROSITE" id="PS00012">
    <property type="entry name" value="PHOSPHOPANTETHEINE"/>
    <property type="match status" value="2"/>
</dbReference>
<keyword evidence="14" id="KW-0614">Plasmid</keyword>
<feature type="active site" description="Proton acceptor; for dehydratase activity" evidence="9">
    <location>
        <position position="6728"/>
    </location>
</feature>
<feature type="domain" description="Carrier" evidence="11">
    <location>
        <begin position="5716"/>
        <end position="5791"/>
    </location>
</feature>
<dbReference type="SUPFAM" id="SSF52151">
    <property type="entry name" value="FabD/lysophospholipase-like"/>
    <property type="match status" value="5"/>
</dbReference>
<dbReference type="InterPro" id="IPR016039">
    <property type="entry name" value="Thiolase-like"/>
</dbReference>
<keyword evidence="8" id="KW-0012">Acyltransferase</keyword>
<dbReference type="InterPro" id="IPR055123">
    <property type="entry name" value="SpnB-like_Rossmann"/>
</dbReference>
<feature type="domain" description="Carrier" evidence="11">
    <location>
        <begin position="4169"/>
        <end position="4244"/>
    </location>
</feature>
<dbReference type="InterPro" id="IPR015083">
    <property type="entry name" value="NorB/c/GfsB-D-like_docking"/>
</dbReference>
<feature type="domain" description="PKS/mFAS DH" evidence="13">
    <location>
        <begin position="3844"/>
        <end position="4115"/>
    </location>
</feature>
<dbReference type="CDD" id="cd00833">
    <property type="entry name" value="PKS"/>
    <property type="match status" value="5"/>
</dbReference>
<feature type="region of interest" description="C-terminal hotdog fold" evidence="9">
    <location>
        <begin position="3977"/>
        <end position="4115"/>
    </location>
</feature>
<dbReference type="InterPro" id="IPR032821">
    <property type="entry name" value="PKS_assoc"/>
</dbReference>
<dbReference type="Gene3D" id="3.40.50.720">
    <property type="entry name" value="NAD(P)-binding Rossmann-like Domain"/>
    <property type="match status" value="4"/>
</dbReference>
<accession>A0ABY9HVN6</accession>
<feature type="region of interest" description="C-terminal hotdog fold" evidence="9">
    <location>
        <begin position="6833"/>
        <end position="6971"/>
    </location>
</feature>
<evidence type="ECO:0000259" key="13">
    <source>
        <dbReference type="PROSITE" id="PS52019"/>
    </source>
</evidence>
<dbReference type="Pfam" id="PF08990">
    <property type="entry name" value="Docking"/>
    <property type="match status" value="1"/>
</dbReference>
<dbReference type="Gene3D" id="3.40.47.10">
    <property type="match status" value="5"/>
</dbReference>
<name>A0ABY9HVN6_9ACTN</name>
<dbReference type="InterPro" id="IPR020841">
    <property type="entry name" value="PKS_Beta-ketoAc_synthase_dom"/>
</dbReference>
<dbReference type="SUPFAM" id="SSF55048">
    <property type="entry name" value="Probable ACP-binding domain of malonyl-CoA ACP transacylase"/>
    <property type="match status" value="5"/>
</dbReference>
<dbReference type="InterPro" id="IPR042104">
    <property type="entry name" value="PKS_dehydratase_sf"/>
</dbReference>
<dbReference type="Pfam" id="PF02801">
    <property type="entry name" value="Ketoacyl-synt_C"/>
    <property type="match status" value="5"/>
</dbReference>
<dbReference type="Pfam" id="PF18369">
    <property type="entry name" value="PKS_DE"/>
    <property type="match status" value="2"/>
</dbReference>
<evidence type="ECO:0000256" key="4">
    <source>
        <dbReference type="ARBA" id="ARBA00022553"/>
    </source>
</evidence>
<dbReference type="InterPro" id="IPR013968">
    <property type="entry name" value="PKS_KR"/>
</dbReference>
<dbReference type="InterPro" id="IPR036736">
    <property type="entry name" value="ACP-like_sf"/>
</dbReference>
<feature type="active site" description="Proton donor; for dehydratase activity" evidence="9">
    <location>
        <position position="6894"/>
    </location>
</feature>
<evidence type="ECO:0000256" key="7">
    <source>
        <dbReference type="ARBA" id="ARBA00023268"/>
    </source>
</evidence>
<feature type="active site" description="Proton donor; for dehydratase activity" evidence="9">
    <location>
        <position position="4038"/>
    </location>
</feature>
<evidence type="ECO:0000256" key="6">
    <source>
        <dbReference type="ARBA" id="ARBA00023194"/>
    </source>
</evidence>
<evidence type="ECO:0000259" key="11">
    <source>
        <dbReference type="PROSITE" id="PS50075"/>
    </source>
</evidence>
<evidence type="ECO:0000259" key="12">
    <source>
        <dbReference type="PROSITE" id="PS52004"/>
    </source>
</evidence>
<reference evidence="14 15" key="1">
    <citation type="submission" date="2023-03" db="EMBL/GenBank/DDBJ databases">
        <title>Isolation and description of six Streptomyces strains from soil environments, able to metabolize different microbial glucans.</title>
        <authorList>
            <person name="Widen T."/>
            <person name="Larsbrink J."/>
        </authorList>
    </citation>
    <scope>NUCLEOTIDE SEQUENCE [LARGE SCALE GENOMIC DNA]</scope>
    <source>
        <strain evidence="14 15">Mut1</strain>
        <plasmid evidence="14 15">unnamed1</plasmid>
    </source>
</reference>
<feature type="domain" description="PKS/mFAS DH" evidence="13">
    <location>
        <begin position="6696"/>
        <end position="6971"/>
    </location>
</feature>
<dbReference type="InterPro" id="IPR001227">
    <property type="entry name" value="Ac_transferase_dom_sf"/>
</dbReference>
<dbReference type="PROSITE" id="PS52019">
    <property type="entry name" value="PKS_MFAS_DH"/>
    <property type="match status" value="2"/>
</dbReference>
<dbReference type="CDD" id="cd08952">
    <property type="entry name" value="KR_1_SDR_x"/>
    <property type="match status" value="3"/>
</dbReference>
<evidence type="ECO:0000256" key="10">
    <source>
        <dbReference type="SAM" id="MobiDB-lite"/>
    </source>
</evidence>
<evidence type="ECO:0000256" key="9">
    <source>
        <dbReference type="PROSITE-ProRule" id="PRU01363"/>
    </source>
</evidence>
<dbReference type="SUPFAM" id="SSF50129">
    <property type="entry name" value="GroES-like"/>
    <property type="match status" value="1"/>
</dbReference>
<feature type="compositionally biased region" description="Low complexity" evidence="10">
    <location>
        <begin position="4116"/>
        <end position="4134"/>
    </location>
</feature>
<dbReference type="PROSITE" id="PS00606">
    <property type="entry name" value="KS3_1"/>
    <property type="match status" value="5"/>
</dbReference>
<dbReference type="InterPro" id="IPR014030">
    <property type="entry name" value="Ketoacyl_synth_N"/>
</dbReference>
<evidence type="ECO:0000256" key="1">
    <source>
        <dbReference type="ARBA" id="ARBA00001957"/>
    </source>
</evidence>
<dbReference type="Gene3D" id="3.30.70.3290">
    <property type="match status" value="5"/>
</dbReference>
<dbReference type="InterPro" id="IPR049900">
    <property type="entry name" value="PKS_mFAS_DH"/>
</dbReference>
<evidence type="ECO:0000256" key="8">
    <source>
        <dbReference type="ARBA" id="ARBA00023315"/>
    </source>
</evidence>
<dbReference type="PANTHER" id="PTHR43775:SF51">
    <property type="entry name" value="INACTIVE PHENOLPHTHIOCEROL SYNTHESIS POLYKETIDE SYNTHASE TYPE I PKS1-RELATED"/>
    <property type="match status" value="1"/>
</dbReference>
<dbReference type="Pfam" id="PF14765">
    <property type="entry name" value="PS-DH"/>
    <property type="match status" value="2"/>
</dbReference>
<proteinExistence type="predicted"/>
<dbReference type="InterPro" id="IPR020807">
    <property type="entry name" value="PKS_DH"/>
</dbReference>
<evidence type="ECO:0000256" key="5">
    <source>
        <dbReference type="ARBA" id="ARBA00022679"/>
    </source>
</evidence>
<dbReference type="Gene3D" id="3.40.366.10">
    <property type="entry name" value="Malonyl-Coenzyme A Acyl Carrier Protein, domain 2"/>
    <property type="match status" value="5"/>
</dbReference>
<dbReference type="InterPro" id="IPR036299">
    <property type="entry name" value="Polyketide_synth_docking_sf"/>
</dbReference>
<dbReference type="Gene3D" id="3.10.129.110">
    <property type="entry name" value="Polyketide synthase dehydratase"/>
    <property type="match status" value="2"/>
</dbReference>
<dbReference type="Gene3D" id="3.90.180.10">
    <property type="entry name" value="Medium-chain alcohol dehydrogenases, catalytic domain"/>
    <property type="match status" value="1"/>
</dbReference>
<evidence type="ECO:0000313" key="15">
    <source>
        <dbReference type="Proteomes" id="UP001239522"/>
    </source>
</evidence>
<dbReference type="PROSITE" id="PS50075">
    <property type="entry name" value="CARRIER"/>
    <property type="match status" value="5"/>
</dbReference>
<keyword evidence="3" id="KW-0596">Phosphopantetheine</keyword>
<feature type="domain" description="Carrier" evidence="11">
    <location>
        <begin position="1366"/>
        <end position="1441"/>
    </location>
</feature>
<feature type="domain" description="Ketosynthase family 3 (KS3)" evidence="12">
    <location>
        <begin position="2972"/>
        <end position="3393"/>
    </location>
</feature>
<dbReference type="InterPro" id="IPR041618">
    <property type="entry name" value="PKS_DE"/>
</dbReference>
<dbReference type="Gene3D" id="1.10.1200.10">
    <property type="entry name" value="ACP-like"/>
    <property type="match status" value="5"/>
</dbReference>
<dbReference type="CDD" id="cd08956">
    <property type="entry name" value="KR_3_FAS_SDR_x"/>
    <property type="match status" value="1"/>
</dbReference>
<dbReference type="Pfam" id="PF21089">
    <property type="entry name" value="PKS_DH_N"/>
    <property type="match status" value="2"/>
</dbReference>
<keyword evidence="6" id="KW-0045">Antibiotic biosynthesis</keyword>
<dbReference type="EMBL" id="CP120998">
    <property type="protein sequence ID" value="WLQ38469.1"/>
    <property type="molecule type" value="Genomic_DNA"/>
</dbReference>
<comment type="cofactor">
    <cofactor evidence="1">
        <name>pantetheine 4'-phosphate</name>
        <dbReference type="ChEBI" id="CHEBI:47942"/>
    </cofactor>
</comment>
<dbReference type="InterPro" id="IPR049551">
    <property type="entry name" value="PKS_DH_C"/>
</dbReference>
<dbReference type="SUPFAM" id="SSF101173">
    <property type="entry name" value="Docking domain B of the erythromycin polyketide synthase (DEBS)"/>
    <property type="match status" value="1"/>
</dbReference>
<dbReference type="Proteomes" id="UP001239522">
    <property type="component" value="Plasmid unnamed1"/>
</dbReference>
<keyword evidence="5" id="KW-0808">Transferase</keyword>
<dbReference type="Pfam" id="PF13602">
    <property type="entry name" value="ADH_zinc_N_2"/>
    <property type="match status" value="1"/>
</dbReference>
<feature type="domain" description="Carrier" evidence="11">
    <location>
        <begin position="2879"/>
        <end position="2954"/>
    </location>
</feature>
<organism evidence="14 15">
    <name type="scientific">Streptomyces castrisilvae</name>
    <dbReference type="NCBI Taxonomy" id="3033811"/>
    <lineage>
        <taxon>Bacteria</taxon>
        <taxon>Bacillati</taxon>
        <taxon>Actinomycetota</taxon>
        <taxon>Actinomycetes</taxon>
        <taxon>Kitasatosporales</taxon>
        <taxon>Streptomycetaceae</taxon>
        <taxon>Streptomyces</taxon>
    </lineage>
</organism>
<dbReference type="PROSITE" id="PS52004">
    <property type="entry name" value="KS3_2"/>
    <property type="match status" value="5"/>
</dbReference>
<dbReference type="Pfam" id="PF00698">
    <property type="entry name" value="Acyl_transf_1"/>
    <property type="match status" value="5"/>
</dbReference>
<dbReference type="Pfam" id="PF08240">
    <property type="entry name" value="ADH_N"/>
    <property type="match status" value="1"/>
</dbReference>
<dbReference type="InterPro" id="IPR014031">
    <property type="entry name" value="Ketoacyl_synth_C"/>
</dbReference>
<feature type="region of interest" description="Disordered" evidence="10">
    <location>
        <begin position="4110"/>
        <end position="4149"/>
    </location>
</feature>
<dbReference type="Gene3D" id="6.10.140.1830">
    <property type="match status" value="2"/>
</dbReference>
<dbReference type="Gene3D" id="3.40.50.11460">
    <property type="match status" value="1"/>
</dbReference>
<dbReference type="SMART" id="SM00822">
    <property type="entry name" value="PKS_KR"/>
    <property type="match status" value="4"/>
</dbReference>
<dbReference type="InterPro" id="IPR013154">
    <property type="entry name" value="ADH-like_N"/>
</dbReference>
<protein>
    <submittedName>
        <fullName evidence="14">SDR family NAD(P)-dependent oxidoreductase</fullName>
    </submittedName>
</protein>
<feature type="domain" description="Ketosynthase family 3 (KS3)" evidence="12">
    <location>
        <begin position="5813"/>
        <end position="6239"/>
    </location>
</feature>
<geneLocation type="plasmid" evidence="14 15">
    <name>unnamed1</name>
</geneLocation>
<feature type="region of interest" description="N-terminal hotdog fold" evidence="9">
    <location>
        <begin position="6696"/>
        <end position="6821"/>
    </location>
</feature>
<dbReference type="SUPFAM" id="SSF47336">
    <property type="entry name" value="ACP-like"/>
    <property type="match status" value="5"/>
</dbReference>
<dbReference type="Pfam" id="PF16197">
    <property type="entry name" value="KAsynt_C_assoc"/>
    <property type="match status" value="5"/>
</dbReference>
<feature type="domain" description="Ketosynthase family 3 (KS3)" evidence="12">
    <location>
        <begin position="4265"/>
        <end position="4691"/>
    </location>
</feature>
<dbReference type="InterPro" id="IPR020806">
    <property type="entry name" value="PKS_PP-bd"/>
</dbReference>
<dbReference type="InterPro" id="IPR057326">
    <property type="entry name" value="KR_dom"/>
</dbReference>
<dbReference type="InterPro" id="IPR006162">
    <property type="entry name" value="Ppantetheine_attach_site"/>
</dbReference>
<dbReference type="NCBIfam" id="NF045894">
    <property type="entry name" value="PKS_plus_SDR"/>
    <property type="match status" value="2"/>
</dbReference>
<feature type="region of interest" description="N-terminal hotdog fold" evidence="9">
    <location>
        <begin position="3844"/>
        <end position="3965"/>
    </location>
</feature>
<gene>
    <name evidence="14" type="ORF">P8A18_33665</name>
</gene>
<dbReference type="SMART" id="SM00827">
    <property type="entry name" value="PKS_AT"/>
    <property type="match status" value="5"/>
</dbReference>
<dbReference type="CDD" id="cd05195">
    <property type="entry name" value="enoyl_red"/>
    <property type="match status" value="1"/>
</dbReference>
<dbReference type="PANTHER" id="PTHR43775">
    <property type="entry name" value="FATTY ACID SYNTHASE"/>
    <property type="match status" value="1"/>
</dbReference>
<dbReference type="SMART" id="SM00826">
    <property type="entry name" value="PKS_DH"/>
    <property type="match status" value="2"/>
</dbReference>
<keyword evidence="7" id="KW-0511">Multifunctional enzyme</keyword>
<dbReference type="Pfam" id="PF00550">
    <property type="entry name" value="PP-binding"/>
    <property type="match status" value="5"/>
</dbReference>
<dbReference type="InterPro" id="IPR002364">
    <property type="entry name" value="Quin_OxRdtase/zeta-crystal_CS"/>
</dbReference>
<dbReference type="SUPFAM" id="SSF53901">
    <property type="entry name" value="Thiolase-like"/>
    <property type="match status" value="5"/>
</dbReference>
<dbReference type="SUPFAM" id="SSF51735">
    <property type="entry name" value="NAD(P)-binding Rossmann-fold domains"/>
    <property type="match status" value="9"/>
</dbReference>
<dbReference type="Pfam" id="PF00109">
    <property type="entry name" value="ketoacyl-synt"/>
    <property type="match status" value="5"/>
</dbReference>
<dbReference type="SMART" id="SM00823">
    <property type="entry name" value="PKS_PP"/>
    <property type="match status" value="5"/>
</dbReference>
<dbReference type="InterPro" id="IPR016036">
    <property type="entry name" value="Malonyl_transacylase_ACP-bd"/>
</dbReference>
<dbReference type="Pfam" id="PF08659">
    <property type="entry name" value="KR"/>
    <property type="match status" value="4"/>
</dbReference>
<evidence type="ECO:0000313" key="14">
    <source>
        <dbReference type="EMBL" id="WLQ38469.1"/>
    </source>
</evidence>
<dbReference type="InterPro" id="IPR016035">
    <property type="entry name" value="Acyl_Trfase/lysoPLipase"/>
</dbReference>
<feature type="domain" description="Ketosynthase family 3 (KS3)" evidence="12">
    <location>
        <begin position="1462"/>
        <end position="1881"/>
    </location>
</feature>
<keyword evidence="15" id="KW-1185">Reference proteome</keyword>
<dbReference type="InterPro" id="IPR009081">
    <property type="entry name" value="PP-bd_ACP"/>
</dbReference>
<dbReference type="InterPro" id="IPR049552">
    <property type="entry name" value="PKS_DH_N"/>
</dbReference>
<dbReference type="SMART" id="SM00829">
    <property type="entry name" value="PKS_ER"/>
    <property type="match status" value="1"/>
</dbReference>
<comment type="pathway">
    <text evidence="2">Antibiotic biosynthesis.</text>
</comment>
<feature type="domain" description="Carrier" evidence="11">
    <location>
        <begin position="7792"/>
        <end position="7872"/>
    </location>
</feature>
<dbReference type="InterPro" id="IPR011032">
    <property type="entry name" value="GroES-like_sf"/>
</dbReference>
<dbReference type="SMART" id="SM01294">
    <property type="entry name" value="PKS_PP_betabranch"/>
    <property type="match status" value="4"/>
</dbReference>
<dbReference type="InterPro" id="IPR050091">
    <property type="entry name" value="PKS_NRPS_Biosynth_Enz"/>
</dbReference>
<dbReference type="PROSITE" id="PS01162">
    <property type="entry name" value="QOR_ZETA_CRYSTAL"/>
    <property type="match status" value="1"/>
</dbReference>
<feature type="domain" description="Ketosynthase family 3 (KS3)" evidence="12">
    <location>
        <begin position="32"/>
        <end position="449"/>
    </location>
</feature>
<keyword evidence="4" id="KW-0597">Phosphoprotein</keyword>
<dbReference type="InterPro" id="IPR018201">
    <property type="entry name" value="Ketoacyl_synth_AS"/>
</dbReference>
<dbReference type="InterPro" id="IPR036291">
    <property type="entry name" value="NAD(P)-bd_dom_sf"/>
</dbReference>
<dbReference type="SMART" id="SM00825">
    <property type="entry name" value="PKS_KS"/>
    <property type="match status" value="5"/>
</dbReference>